<dbReference type="Pfam" id="PF10972">
    <property type="entry name" value="CsiV"/>
    <property type="match status" value="1"/>
</dbReference>
<evidence type="ECO:0000256" key="1">
    <source>
        <dbReference type="SAM" id="MobiDB-lite"/>
    </source>
</evidence>
<organism evidence="3 4">
    <name type="scientific">Marinobacter salarius</name>
    <dbReference type="NCBI Taxonomy" id="1420917"/>
    <lineage>
        <taxon>Bacteria</taxon>
        <taxon>Pseudomonadati</taxon>
        <taxon>Pseudomonadota</taxon>
        <taxon>Gammaproteobacteria</taxon>
        <taxon>Pseudomonadales</taxon>
        <taxon>Marinobacteraceae</taxon>
        <taxon>Marinobacter</taxon>
    </lineage>
</organism>
<keyword evidence="2" id="KW-0732">Signal</keyword>
<gene>
    <name evidence="3" type="ORF">MARSALSMR5_01586</name>
</gene>
<evidence type="ECO:0000256" key="2">
    <source>
        <dbReference type="SAM" id="SignalP"/>
    </source>
</evidence>
<dbReference type="InterPro" id="IPR021241">
    <property type="entry name" value="CsiV"/>
</dbReference>
<evidence type="ECO:0000313" key="4">
    <source>
        <dbReference type="Proteomes" id="UP000193100"/>
    </source>
</evidence>
<name>A0A1W6K8D5_9GAMM</name>
<reference evidence="3 4" key="1">
    <citation type="submission" date="2017-04" db="EMBL/GenBank/DDBJ databases">
        <title>Genome Sequence of Marinobacter salarius strain SMR5 Isolated from a culture of the Diatom Skeletonema marinoi.</title>
        <authorList>
            <person name="Topel M."/>
            <person name="Pinder M.I.M."/>
            <person name="Johansson O.N."/>
            <person name="Kourtchenko O."/>
            <person name="Godhe A."/>
            <person name="Clarke A.K."/>
        </authorList>
    </citation>
    <scope>NUCLEOTIDE SEQUENCE [LARGE SCALE GENOMIC DNA]</scope>
    <source>
        <strain evidence="3 4">SMR5</strain>
    </source>
</reference>
<dbReference type="RefSeq" id="WP_075194761.1">
    <property type="nucleotide sequence ID" value="NZ_CP020931.1"/>
</dbReference>
<sequence length="305" mass="33637">MPLRTPGKPLYGTRALFLAALLALSPWVSAQESSGPAAGATSEEQGRDNAASQAQPPREDYYRAEFVILERIVDPADVNEKMANRIPEPTNLDITEILRAVDRNGTAETTRQLVPRSQLHLRTAANRLENSGRFRILLATGWYQSFPPDFDGEPLKVAIGDWLADAGLREVEGHITIDRQRYLHVDVHLNHWQPLSLQQTTLSQSSDEAATASGNNQPMDDGAGQEATGNDQPALENDEARDSLASMATGGDIARADQTQVSSASQPKAELITWIRETRRMRSEEVHFLDSPTIGVLVFFKKVEE</sequence>
<feature type="chain" id="PRO_5012484337" evidence="2">
    <location>
        <begin position="31"/>
        <end position="305"/>
    </location>
</feature>
<feature type="signal peptide" evidence="2">
    <location>
        <begin position="1"/>
        <end position="30"/>
    </location>
</feature>
<proteinExistence type="predicted"/>
<feature type="region of interest" description="Disordered" evidence="1">
    <location>
        <begin position="32"/>
        <end position="57"/>
    </location>
</feature>
<dbReference type="Proteomes" id="UP000193100">
    <property type="component" value="Chromosome"/>
</dbReference>
<evidence type="ECO:0000313" key="3">
    <source>
        <dbReference type="EMBL" id="ARM83673.1"/>
    </source>
</evidence>
<protein>
    <submittedName>
        <fullName evidence="3">Peptidoglycan-binding protein, CsiV</fullName>
    </submittedName>
</protein>
<dbReference type="EMBL" id="CP020931">
    <property type="protein sequence ID" value="ARM83673.1"/>
    <property type="molecule type" value="Genomic_DNA"/>
</dbReference>
<accession>A0A1W6K8D5</accession>
<dbReference type="GeneID" id="77255552"/>
<dbReference type="AlphaFoldDB" id="A0A1W6K8D5"/>
<feature type="region of interest" description="Disordered" evidence="1">
    <location>
        <begin position="200"/>
        <end position="235"/>
    </location>
</feature>